<sequence length="181" mass="20641">MFILVCVRRMMLRKCTEPDIPVYLSLAAEERSLDEWNKKNPGSRAVFNALLFQSARLFRNKIGWLGISFTAPGWWKSRHVDGSAFFIFGVHGNLRSHLQLQACKCTRQDPNNPIVLSAAADIAVHDRLRLKHHQHTRPNCPMGLIQVETRCSVVRCKMFDEATLVASYRDTRSTDLNTCLA</sequence>
<organism evidence="1 2">
    <name type="scientific">Aplosporella prunicola CBS 121167</name>
    <dbReference type="NCBI Taxonomy" id="1176127"/>
    <lineage>
        <taxon>Eukaryota</taxon>
        <taxon>Fungi</taxon>
        <taxon>Dikarya</taxon>
        <taxon>Ascomycota</taxon>
        <taxon>Pezizomycotina</taxon>
        <taxon>Dothideomycetes</taxon>
        <taxon>Dothideomycetes incertae sedis</taxon>
        <taxon>Botryosphaeriales</taxon>
        <taxon>Aplosporellaceae</taxon>
        <taxon>Aplosporella</taxon>
    </lineage>
</organism>
<evidence type="ECO:0000313" key="1">
    <source>
        <dbReference type="EMBL" id="KAF2140241.1"/>
    </source>
</evidence>
<evidence type="ECO:0000313" key="2">
    <source>
        <dbReference type="Proteomes" id="UP000799438"/>
    </source>
</evidence>
<dbReference type="Proteomes" id="UP000799438">
    <property type="component" value="Unassembled WGS sequence"/>
</dbReference>
<protein>
    <submittedName>
        <fullName evidence="1">Uncharacterized protein</fullName>
    </submittedName>
</protein>
<reference evidence="1" key="1">
    <citation type="journal article" date="2020" name="Stud. Mycol.">
        <title>101 Dothideomycetes genomes: a test case for predicting lifestyles and emergence of pathogens.</title>
        <authorList>
            <person name="Haridas S."/>
            <person name="Albert R."/>
            <person name="Binder M."/>
            <person name="Bloem J."/>
            <person name="Labutti K."/>
            <person name="Salamov A."/>
            <person name="Andreopoulos B."/>
            <person name="Baker S."/>
            <person name="Barry K."/>
            <person name="Bills G."/>
            <person name="Bluhm B."/>
            <person name="Cannon C."/>
            <person name="Castanera R."/>
            <person name="Culley D."/>
            <person name="Daum C."/>
            <person name="Ezra D."/>
            <person name="Gonzalez J."/>
            <person name="Henrissat B."/>
            <person name="Kuo A."/>
            <person name="Liang C."/>
            <person name="Lipzen A."/>
            <person name="Lutzoni F."/>
            <person name="Magnuson J."/>
            <person name="Mondo S."/>
            <person name="Nolan M."/>
            <person name="Ohm R."/>
            <person name="Pangilinan J."/>
            <person name="Park H.-J."/>
            <person name="Ramirez L."/>
            <person name="Alfaro M."/>
            <person name="Sun H."/>
            <person name="Tritt A."/>
            <person name="Yoshinaga Y."/>
            <person name="Zwiers L.-H."/>
            <person name="Turgeon B."/>
            <person name="Goodwin S."/>
            <person name="Spatafora J."/>
            <person name="Crous P."/>
            <person name="Grigoriev I."/>
        </authorList>
    </citation>
    <scope>NUCLEOTIDE SEQUENCE</scope>
    <source>
        <strain evidence="1">CBS 121167</strain>
    </source>
</reference>
<accession>A0A6A6BCM8</accession>
<dbReference type="AlphaFoldDB" id="A0A6A6BCM8"/>
<proteinExistence type="predicted"/>
<dbReference type="GeneID" id="54304309"/>
<keyword evidence="2" id="KW-1185">Reference proteome</keyword>
<gene>
    <name evidence="1" type="ORF">K452DRAFT_53368</name>
</gene>
<dbReference type="RefSeq" id="XP_033395954.1">
    <property type="nucleotide sequence ID" value="XM_033546802.1"/>
</dbReference>
<dbReference type="EMBL" id="ML995490">
    <property type="protein sequence ID" value="KAF2140241.1"/>
    <property type="molecule type" value="Genomic_DNA"/>
</dbReference>
<name>A0A6A6BCM8_9PEZI</name>